<dbReference type="SUPFAM" id="SSF52266">
    <property type="entry name" value="SGNH hydrolase"/>
    <property type="match status" value="1"/>
</dbReference>
<keyword evidence="2" id="KW-1185">Reference proteome</keyword>
<protein>
    <recommendedName>
        <fullName evidence="3">SGNH hydrolase-type esterase domain-containing protein</fullName>
    </recommendedName>
</protein>
<sequence>MKSASDLVNFRLDTDQFQIFKISSKDGLTIDKLSTLVQFEQTVPDICYLQVGSNDVGKISKDRIVDSIIAFAEYLLFGVGIRRVIIGQLLRRDPKLVKYNEMVIAVNVKLEEKVKTKNENIVFWKHRGFWKDYSHLGRDGVHLKNPKHKGKLGSSSPMHKYWRSIRNSLILHSKTLM</sequence>
<comment type="caution">
    <text evidence="1">The sequence shown here is derived from an EMBL/GenBank/DDBJ whole genome shotgun (WGS) entry which is preliminary data.</text>
</comment>
<gene>
    <name evidence="1" type="ORF">FSP39_001927</name>
</gene>
<dbReference type="Proteomes" id="UP001186944">
    <property type="component" value="Unassembled WGS sequence"/>
</dbReference>
<dbReference type="AlphaFoldDB" id="A0AA88Y1K1"/>
<name>A0AA88Y1K1_PINIB</name>
<evidence type="ECO:0000313" key="1">
    <source>
        <dbReference type="EMBL" id="KAK3096635.1"/>
    </source>
</evidence>
<reference evidence="1" key="1">
    <citation type="submission" date="2019-08" db="EMBL/GenBank/DDBJ databases">
        <title>The improved chromosome-level genome for the pearl oyster Pinctada fucata martensii using PacBio sequencing and Hi-C.</title>
        <authorList>
            <person name="Zheng Z."/>
        </authorList>
    </citation>
    <scope>NUCLEOTIDE SEQUENCE</scope>
    <source>
        <strain evidence="1">ZZ-2019</strain>
        <tissue evidence="1">Adductor muscle</tissue>
    </source>
</reference>
<evidence type="ECO:0008006" key="3">
    <source>
        <dbReference type="Google" id="ProtNLM"/>
    </source>
</evidence>
<dbReference type="EMBL" id="VSWD01000007">
    <property type="protein sequence ID" value="KAK3096635.1"/>
    <property type="molecule type" value="Genomic_DNA"/>
</dbReference>
<dbReference type="InterPro" id="IPR036514">
    <property type="entry name" value="SGNH_hydro_sf"/>
</dbReference>
<organism evidence="1 2">
    <name type="scientific">Pinctada imbricata</name>
    <name type="common">Atlantic pearl-oyster</name>
    <name type="synonym">Pinctada martensii</name>
    <dbReference type="NCBI Taxonomy" id="66713"/>
    <lineage>
        <taxon>Eukaryota</taxon>
        <taxon>Metazoa</taxon>
        <taxon>Spiralia</taxon>
        <taxon>Lophotrochozoa</taxon>
        <taxon>Mollusca</taxon>
        <taxon>Bivalvia</taxon>
        <taxon>Autobranchia</taxon>
        <taxon>Pteriomorphia</taxon>
        <taxon>Pterioida</taxon>
        <taxon>Pterioidea</taxon>
        <taxon>Pteriidae</taxon>
        <taxon>Pinctada</taxon>
    </lineage>
</organism>
<accession>A0AA88Y1K1</accession>
<dbReference type="Gene3D" id="3.40.50.1110">
    <property type="entry name" value="SGNH hydrolase"/>
    <property type="match status" value="1"/>
</dbReference>
<evidence type="ECO:0000313" key="2">
    <source>
        <dbReference type="Proteomes" id="UP001186944"/>
    </source>
</evidence>
<proteinExistence type="predicted"/>